<dbReference type="EMBL" id="NDYL01000001">
    <property type="protein sequence ID" value="OXB93495.1"/>
    <property type="molecule type" value="Genomic_DNA"/>
</dbReference>
<sequence length="64" mass="7197">MRSSIEKVLEEKGIKVSEGELELLEQQWKAIQQLKNGIETLKLNDADIGIIHHPGGVYRGKTVQ</sequence>
<dbReference type="RefSeq" id="WP_015863651.1">
    <property type="nucleotide sequence ID" value="NZ_NDYL01000001.1"/>
</dbReference>
<keyword evidence="2" id="KW-1185">Reference proteome</keyword>
<dbReference type="GeneID" id="94900475"/>
<evidence type="ECO:0000313" key="1">
    <source>
        <dbReference type="EMBL" id="OXB93495.1"/>
    </source>
</evidence>
<evidence type="ECO:0000313" key="2">
    <source>
        <dbReference type="Proteomes" id="UP000198394"/>
    </source>
</evidence>
<comment type="caution">
    <text evidence="1">The sequence shown here is derived from an EMBL/GenBank/DDBJ whole genome shotgun (WGS) entry which is preliminary data.</text>
</comment>
<proteinExistence type="predicted"/>
<accession>A0A226QMA6</accession>
<dbReference type="Proteomes" id="UP000198394">
    <property type="component" value="Unassembled WGS sequence"/>
</dbReference>
<gene>
    <name evidence="1" type="ORF">B9L23_00400</name>
</gene>
<protein>
    <submittedName>
        <fullName evidence="1">Uncharacterized protein</fullName>
    </submittedName>
</protein>
<reference evidence="1 2" key="1">
    <citation type="submission" date="2017-04" db="EMBL/GenBank/DDBJ databases">
        <title>The genome sequence of Parageobacillus galactosidasius DSM 18751.</title>
        <authorList>
            <person name="Ramaloko W.T."/>
            <person name="Koen N."/>
            <person name="Polliack S."/>
            <person name="Aliyu H."/>
            <person name="Lebre P."/>
            <person name="Mohr T."/>
            <person name="Oswald F."/>
            <person name="Zwick M."/>
            <person name="Neumann A."/>
            <person name="Syldatk C."/>
            <person name="Cowan D."/>
            <person name="De Maayer P."/>
        </authorList>
    </citation>
    <scope>NUCLEOTIDE SEQUENCE [LARGE SCALE GENOMIC DNA]</scope>
    <source>
        <strain evidence="1 2">DSM 18751</strain>
    </source>
</reference>
<name>A0A226QMA6_9BACL</name>
<dbReference type="AlphaFoldDB" id="A0A226QMA6"/>
<organism evidence="1 2">
    <name type="scientific">Parageobacillus galactosidasius</name>
    <dbReference type="NCBI Taxonomy" id="883812"/>
    <lineage>
        <taxon>Bacteria</taxon>
        <taxon>Bacillati</taxon>
        <taxon>Bacillota</taxon>
        <taxon>Bacilli</taxon>
        <taxon>Bacillales</taxon>
        <taxon>Anoxybacillaceae</taxon>
        <taxon>Parageobacillus</taxon>
    </lineage>
</organism>